<accession>A0A2A5T4D0</accession>
<sequence length="131" mass="15504">MTNILQTQLLELQRAELRGKNKMMEEEQRQKKLADEASAIITRVTENEKNKEVLAESLKHKKELVKQVQASKIRRSKENERLADKYREQEYEDKLRNIKIERQKLALQQEMLNFENNLTGRNLNVVPSVVD</sequence>
<proteinExistence type="predicted"/>
<keyword evidence="3" id="KW-1185">Reference proteome</keyword>
<dbReference type="EMBL" id="NBYY01000012">
    <property type="protein sequence ID" value="PCS23025.1"/>
    <property type="molecule type" value="Genomic_DNA"/>
</dbReference>
<evidence type="ECO:0000313" key="2">
    <source>
        <dbReference type="EMBL" id="PCS23025.1"/>
    </source>
</evidence>
<evidence type="ECO:0000256" key="1">
    <source>
        <dbReference type="SAM" id="Coils"/>
    </source>
</evidence>
<name>A0A2A5T4D0_9GAMM</name>
<reference evidence="3" key="1">
    <citation type="submission" date="2017-04" db="EMBL/GenBank/DDBJ databases">
        <title>Genome evolution of the luminous symbionts of deep sea anglerfish.</title>
        <authorList>
            <person name="Hendry T.A."/>
        </authorList>
    </citation>
    <scope>NUCLEOTIDE SEQUENCE [LARGE SCALE GENOMIC DNA]</scope>
</reference>
<dbReference type="Pfam" id="PF17358">
    <property type="entry name" value="DUF5384"/>
    <property type="match status" value="1"/>
</dbReference>
<keyword evidence="1" id="KW-0175">Coiled coil</keyword>
<dbReference type="InterPro" id="IPR020231">
    <property type="entry name" value="Uncharacterised_YfgI"/>
</dbReference>
<organism evidence="2 3">
    <name type="scientific">Candidatus Enterovibrio escicola</name>
    <dbReference type="NCBI Taxonomy" id="1927127"/>
    <lineage>
        <taxon>Bacteria</taxon>
        <taxon>Pseudomonadati</taxon>
        <taxon>Pseudomonadota</taxon>
        <taxon>Gammaproteobacteria</taxon>
        <taxon>Vibrionales</taxon>
        <taxon>Vibrionaceae</taxon>
        <taxon>Enterovibrio</taxon>
    </lineage>
</organism>
<dbReference type="GeneID" id="66951529"/>
<comment type="caution">
    <text evidence="2">The sequence shown here is derived from an EMBL/GenBank/DDBJ whole genome shotgun (WGS) entry which is preliminary data.</text>
</comment>
<dbReference type="RefSeq" id="WP_146679141.1">
    <property type="nucleotide sequence ID" value="NZ_CAWNJE010000034.1"/>
</dbReference>
<dbReference type="Proteomes" id="UP000219020">
    <property type="component" value="Unassembled WGS sequence"/>
</dbReference>
<dbReference type="AlphaFoldDB" id="A0A2A5T4D0"/>
<gene>
    <name evidence="2" type="ORF">BTN49_1353</name>
</gene>
<protein>
    <submittedName>
        <fullName evidence="2">Uncharacterized protein</fullName>
    </submittedName>
</protein>
<feature type="coiled-coil region" evidence="1">
    <location>
        <begin position="88"/>
        <end position="117"/>
    </location>
</feature>
<evidence type="ECO:0000313" key="3">
    <source>
        <dbReference type="Proteomes" id="UP000219020"/>
    </source>
</evidence>